<feature type="compositionally biased region" description="Polar residues" evidence="1">
    <location>
        <begin position="1"/>
        <end position="17"/>
    </location>
</feature>
<feature type="region of interest" description="Disordered" evidence="1">
    <location>
        <begin position="1"/>
        <end position="23"/>
    </location>
</feature>
<dbReference type="AlphaFoldDB" id="A0A0A9VZ55"/>
<keyword evidence="3" id="KW-0560">Oxidoreductase</keyword>
<evidence type="ECO:0000313" key="3">
    <source>
        <dbReference type="EMBL" id="JAG00446.1"/>
    </source>
</evidence>
<keyword evidence="3" id="KW-0503">Monooxygenase</keyword>
<accession>A0A0A9VZ55</accession>
<feature type="transmembrane region" description="Helical" evidence="2">
    <location>
        <begin position="54"/>
        <end position="76"/>
    </location>
</feature>
<name>A0A0A9VZ55_LYGHE</name>
<dbReference type="GO" id="GO:0004497">
    <property type="term" value="F:monooxygenase activity"/>
    <property type="evidence" value="ECO:0007669"/>
    <property type="project" value="UniProtKB-KW"/>
</dbReference>
<sequence>STFSDEANKETSSTEMAHNSMPVRKFTLASATEPESSTTQKPLVISNDCWNKQMIIVLTTILLAVIVLLGSVVYFFKRKMRISINQQRFQASVRHDNKGGDGTNDVFRHDNGNSGNKGDLVRDGNSSDDKFDEHQYEIPRSGNPYELVQYGYCKSNQYDTIRHH</sequence>
<organism evidence="3">
    <name type="scientific">Lygus hesperus</name>
    <name type="common">Western plant bug</name>
    <dbReference type="NCBI Taxonomy" id="30085"/>
    <lineage>
        <taxon>Eukaryota</taxon>
        <taxon>Metazoa</taxon>
        <taxon>Ecdysozoa</taxon>
        <taxon>Arthropoda</taxon>
        <taxon>Hexapoda</taxon>
        <taxon>Insecta</taxon>
        <taxon>Pterygota</taxon>
        <taxon>Neoptera</taxon>
        <taxon>Paraneoptera</taxon>
        <taxon>Hemiptera</taxon>
        <taxon>Heteroptera</taxon>
        <taxon>Panheteroptera</taxon>
        <taxon>Cimicomorpha</taxon>
        <taxon>Miridae</taxon>
        <taxon>Mirini</taxon>
        <taxon>Lygus</taxon>
    </lineage>
</organism>
<feature type="region of interest" description="Disordered" evidence="1">
    <location>
        <begin position="93"/>
        <end position="137"/>
    </location>
</feature>
<feature type="compositionally biased region" description="Basic and acidic residues" evidence="1">
    <location>
        <begin position="119"/>
        <end position="137"/>
    </location>
</feature>
<proteinExistence type="predicted"/>
<keyword evidence="2" id="KW-1133">Transmembrane helix</keyword>
<feature type="non-terminal residue" evidence="3">
    <location>
        <position position="1"/>
    </location>
</feature>
<evidence type="ECO:0000256" key="1">
    <source>
        <dbReference type="SAM" id="MobiDB-lite"/>
    </source>
</evidence>
<protein>
    <submittedName>
        <fullName evidence="3">Peptidyl-glycine alpha-amidating monooxygenase B</fullName>
    </submittedName>
</protein>
<reference evidence="3" key="2">
    <citation type="submission" date="2014-07" db="EMBL/GenBank/DDBJ databases">
        <authorList>
            <person name="Hull J."/>
        </authorList>
    </citation>
    <scope>NUCLEOTIDE SEQUENCE</scope>
</reference>
<dbReference type="EMBL" id="GBHO01043158">
    <property type="protein sequence ID" value="JAG00446.1"/>
    <property type="molecule type" value="Transcribed_RNA"/>
</dbReference>
<reference evidence="3" key="1">
    <citation type="journal article" date="2014" name="PLoS ONE">
        <title>Transcriptome-Based Identification of ABC Transporters in the Western Tarnished Plant Bug Lygus hesperus.</title>
        <authorList>
            <person name="Hull J.J."/>
            <person name="Chaney K."/>
            <person name="Geib S.M."/>
            <person name="Fabrick J.A."/>
            <person name="Brent C.S."/>
            <person name="Walsh D."/>
            <person name="Lavine L.C."/>
        </authorList>
    </citation>
    <scope>NUCLEOTIDE SEQUENCE</scope>
</reference>
<keyword evidence="2" id="KW-0812">Transmembrane</keyword>
<gene>
    <name evidence="3" type="primary">pam-b</name>
    <name evidence="3" type="ORF">CM83_42501</name>
</gene>
<keyword evidence="2" id="KW-0472">Membrane</keyword>
<evidence type="ECO:0000256" key="2">
    <source>
        <dbReference type="SAM" id="Phobius"/>
    </source>
</evidence>